<proteinExistence type="predicted"/>
<evidence type="ECO:0000313" key="3">
    <source>
        <dbReference type="EMBL" id="ORY65854.1"/>
    </source>
</evidence>
<name>A0A1Y2E3B7_9PEZI</name>
<feature type="compositionally biased region" description="Low complexity" evidence="1">
    <location>
        <begin position="325"/>
        <end position="339"/>
    </location>
</feature>
<evidence type="ECO:0000259" key="2">
    <source>
        <dbReference type="Pfam" id="PF11274"/>
    </source>
</evidence>
<feature type="region of interest" description="Disordered" evidence="1">
    <location>
        <begin position="299"/>
        <end position="374"/>
    </location>
</feature>
<dbReference type="GeneID" id="63776115"/>
<dbReference type="RefSeq" id="XP_040716818.1">
    <property type="nucleotide sequence ID" value="XM_040859903.1"/>
</dbReference>
<evidence type="ECO:0000256" key="1">
    <source>
        <dbReference type="SAM" id="MobiDB-lite"/>
    </source>
</evidence>
<evidence type="ECO:0000313" key="4">
    <source>
        <dbReference type="Proteomes" id="UP000193689"/>
    </source>
</evidence>
<dbReference type="OrthoDB" id="6423603at2759"/>
<keyword evidence="4" id="KW-1185">Reference proteome</keyword>
<sequence length="374" mass="39794">MATPAGPLVRLWGIPTSQLPSSTATADELAPFLTAILQEAVPFIDSAAPKSSPAEAQRSKVWKPKGVKSSSDSTAKVEVSERTVPAAELEAVATPTTKGKGKLAPEMWACRRSVHQDAAERGTASWAEFEHSFRFEHAKSEDAFTPNVLATHEALVWDCGGVSPFDLGGETWGEFSLKVEEMRHKVGRPVLKDRTFPVLQMVATTQGKQEFVVVSIPVPDFGTESEASRLAREKGAQVARYVSVELIRKMADGKIEWLMATASDAGGVLPMWVQNKAMPGVVWKDVPLFLRWIAKERGDGGTRKESGASKGSIVPEVSTGTARDAGNGATAGASQTATAPEGSGRDVDYWHGGHAEAVLGDGAKQNGATTTADQ</sequence>
<dbReference type="SUPFAM" id="SSF55961">
    <property type="entry name" value="Bet v1-like"/>
    <property type="match status" value="1"/>
</dbReference>
<dbReference type="AlphaFoldDB" id="A0A1Y2E3B7"/>
<feature type="region of interest" description="Disordered" evidence="1">
    <location>
        <begin position="47"/>
        <end position="79"/>
    </location>
</feature>
<dbReference type="InterPro" id="IPR024500">
    <property type="entry name" value="DUF3074"/>
</dbReference>
<protein>
    <recommendedName>
        <fullName evidence="2">DUF3074 domain-containing protein</fullName>
    </recommendedName>
</protein>
<accession>A0A1Y2E3B7</accession>
<dbReference type="Pfam" id="PF11274">
    <property type="entry name" value="DUF3074"/>
    <property type="match status" value="1"/>
</dbReference>
<dbReference type="EMBL" id="MCFJ01000005">
    <property type="protein sequence ID" value="ORY65854.1"/>
    <property type="molecule type" value="Genomic_DNA"/>
</dbReference>
<comment type="caution">
    <text evidence="3">The sequence shown here is derived from an EMBL/GenBank/DDBJ whole genome shotgun (WGS) entry which is preliminary data.</text>
</comment>
<reference evidence="3 4" key="1">
    <citation type="submission" date="2016-07" db="EMBL/GenBank/DDBJ databases">
        <title>Pervasive Adenine N6-methylation of Active Genes in Fungi.</title>
        <authorList>
            <consortium name="DOE Joint Genome Institute"/>
            <person name="Mondo S.J."/>
            <person name="Dannebaum R.O."/>
            <person name="Kuo R.C."/>
            <person name="Labutti K."/>
            <person name="Haridas S."/>
            <person name="Kuo A."/>
            <person name="Salamov A."/>
            <person name="Ahrendt S.R."/>
            <person name="Lipzen A."/>
            <person name="Sullivan W."/>
            <person name="Andreopoulos W.B."/>
            <person name="Clum A."/>
            <person name="Lindquist E."/>
            <person name="Daum C."/>
            <person name="Ramamoorthy G.K."/>
            <person name="Gryganskyi A."/>
            <person name="Culley D."/>
            <person name="Magnuson J.K."/>
            <person name="James T.Y."/>
            <person name="O'Malley M.A."/>
            <person name="Stajich J.E."/>
            <person name="Spatafora J.W."/>
            <person name="Visel A."/>
            <person name="Grigoriev I.V."/>
        </authorList>
    </citation>
    <scope>NUCLEOTIDE SEQUENCE [LARGE SCALE GENOMIC DNA]</scope>
    <source>
        <strain evidence="3 4">CBS 129021</strain>
    </source>
</reference>
<organism evidence="3 4">
    <name type="scientific">Pseudomassariella vexata</name>
    <dbReference type="NCBI Taxonomy" id="1141098"/>
    <lineage>
        <taxon>Eukaryota</taxon>
        <taxon>Fungi</taxon>
        <taxon>Dikarya</taxon>
        <taxon>Ascomycota</taxon>
        <taxon>Pezizomycotina</taxon>
        <taxon>Sordariomycetes</taxon>
        <taxon>Xylariomycetidae</taxon>
        <taxon>Amphisphaeriales</taxon>
        <taxon>Pseudomassariaceae</taxon>
        <taxon>Pseudomassariella</taxon>
    </lineage>
</organism>
<dbReference type="InParanoid" id="A0A1Y2E3B7"/>
<gene>
    <name evidence="3" type="ORF">BCR38DRAFT_428555</name>
</gene>
<dbReference type="Proteomes" id="UP000193689">
    <property type="component" value="Unassembled WGS sequence"/>
</dbReference>
<feature type="domain" description="DUF3074" evidence="2">
    <location>
        <begin position="108"/>
        <end position="293"/>
    </location>
</feature>
<dbReference type="PANTHER" id="PTHR40370:SF1">
    <property type="entry name" value="DUF3074 DOMAIN-CONTAINING PROTEIN"/>
    <property type="match status" value="1"/>
</dbReference>
<feature type="compositionally biased region" description="Basic and acidic residues" evidence="1">
    <location>
        <begin position="343"/>
        <end position="354"/>
    </location>
</feature>
<dbReference type="PANTHER" id="PTHR40370">
    <property type="entry name" value="EXPRESSED PROTEIN"/>
    <property type="match status" value="1"/>
</dbReference>